<keyword evidence="2" id="KW-1185">Reference proteome</keyword>
<gene>
    <name evidence="1" type="ORF">HETIRDRAFT_121153</name>
</gene>
<dbReference type="HOGENOM" id="CLU_913832_0_0_1"/>
<reference evidence="1 2" key="1">
    <citation type="journal article" date="2012" name="New Phytol.">
        <title>Insight into trade-off between wood decay and parasitism from the genome of a fungal forest pathogen.</title>
        <authorList>
            <person name="Olson A."/>
            <person name="Aerts A."/>
            <person name="Asiegbu F."/>
            <person name="Belbahri L."/>
            <person name="Bouzid O."/>
            <person name="Broberg A."/>
            <person name="Canback B."/>
            <person name="Coutinho P.M."/>
            <person name="Cullen D."/>
            <person name="Dalman K."/>
            <person name="Deflorio G."/>
            <person name="van Diepen L.T."/>
            <person name="Dunand C."/>
            <person name="Duplessis S."/>
            <person name="Durling M."/>
            <person name="Gonthier P."/>
            <person name="Grimwood J."/>
            <person name="Fossdal C.G."/>
            <person name="Hansson D."/>
            <person name="Henrissat B."/>
            <person name="Hietala A."/>
            <person name="Himmelstrand K."/>
            <person name="Hoffmeister D."/>
            <person name="Hogberg N."/>
            <person name="James T.Y."/>
            <person name="Karlsson M."/>
            <person name="Kohler A."/>
            <person name="Kues U."/>
            <person name="Lee Y.H."/>
            <person name="Lin Y.C."/>
            <person name="Lind M."/>
            <person name="Lindquist E."/>
            <person name="Lombard V."/>
            <person name="Lucas S."/>
            <person name="Lunden K."/>
            <person name="Morin E."/>
            <person name="Murat C."/>
            <person name="Park J."/>
            <person name="Raffaello T."/>
            <person name="Rouze P."/>
            <person name="Salamov A."/>
            <person name="Schmutz J."/>
            <person name="Solheim H."/>
            <person name="Stahlberg J."/>
            <person name="Velez H."/>
            <person name="de Vries R.P."/>
            <person name="Wiebenga A."/>
            <person name="Woodward S."/>
            <person name="Yakovlev I."/>
            <person name="Garbelotto M."/>
            <person name="Martin F."/>
            <person name="Grigoriev I.V."/>
            <person name="Stenlid J."/>
        </authorList>
    </citation>
    <scope>NUCLEOTIDE SEQUENCE [LARGE SCALE GENOMIC DNA]</scope>
    <source>
        <strain evidence="1 2">TC 32-1</strain>
    </source>
</reference>
<feature type="non-terminal residue" evidence="1">
    <location>
        <position position="306"/>
    </location>
</feature>
<dbReference type="RefSeq" id="XP_009544778.1">
    <property type="nucleotide sequence ID" value="XM_009546483.1"/>
</dbReference>
<proteinExistence type="predicted"/>
<dbReference type="AlphaFoldDB" id="W4K9F6"/>
<sequence length="306" mass="33797">MHLLQVDLRIIHGTGKADARRSNAKVSVVLDRKDLRIGRACARCLWIQGELVKWGIALHKRTSYLACPRPRSCPRELLAMSRPHIVSASANKRGQFGSALLKYPTVGSGRLDPVDLPKEIQGLASYAQNYFYSDLDPVRFDLHGSPVGAWGYSGVLTEQAENYEQESQQMQLSPAELFAYQYDYTMQAADTHHAPHSATSLTYWPAEQYRGAPCSPTASSSPLPVYDAQQMDYQASPLTLAGPTSFTSPTLGYTYAHSHLNVYTQPTYGYTYEHIDSDGYHLGASSTANEYSLDYPAVTSTVDTIG</sequence>
<dbReference type="EMBL" id="KI925457">
    <property type="protein sequence ID" value="ETW82413.1"/>
    <property type="molecule type" value="Genomic_DNA"/>
</dbReference>
<dbReference type="InParanoid" id="W4K9F6"/>
<dbReference type="KEGG" id="hir:HETIRDRAFT_121153"/>
<protein>
    <submittedName>
        <fullName evidence="1">Uncharacterized protein</fullName>
    </submittedName>
</protein>
<dbReference type="GeneID" id="20666738"/>
<accession>W4K9F6</accession>
<evidence type="ECO:0000313" key="1">
    <source>
        <dbReference type="EMBL" id="ETW82413.1"/>
    </source>
</evidence>
<dbReference type="Proteomes" id="UP000030671">
    <property type="component" value="Unassembled WGS sequence"/>
</dbReference>
<organism evidence="1 2">
    <name type="scientific">Heterobasidion irregulare (strain TC 32-1)</name>
    <dbReference type="NCBI Taxonomy" id="747525"/>
    <lineage>
        <taxon>Eukaryota</taxon>
        <taxon>Fungi</taxon>
        <taxon>Dikarya</taxon>
        <taxon>Basidiomycota</taxon>
        <taxon>Agaricomycotina</taxon>
        <taxon>Agaricomycetes</taxon>
        <taxon>Russulales</taxon>
        <taxon>Bondarzewiaceae</taxon>
        <taxon>Heterobasidion</taxon>
        <taxon>Heterobasidion annosum species complex</taxon>
    </lineage>
</organism>
<evidence type="ECO:0000313" key="2">
    <source>
        <dbReference type="Proteomes" id="UP000030671"/>
    </source>
</evidence>
<name>W4K9F6_HETIT</name>